<feature type="compositionally biased region" description="Basic and acidic residues" evidence="1">
    <location>
        <begin position="419"/>
        <end position="436"/>
    </location>
</feature>
<name>A0A9P7KBL3_9AGAR</name>
<reference evidence="3" key="2">
    <citation type="submission" date="2021-10" db="EMBL/GenBank/DDBJ databases">
        <title>Phylogenomics reveals ancestral predisposition of the termite-cultivated fungus Termitomyces towards a domesticated lifestyle.</title>
        <authorList>
            <person name="Auxier B."/>
            <person name="Grum-Grzhimaylo A."/>
            <person name="Cardenas M.E."/>
            <person name="Lodge J.D."/>
            <person name="Laessoe T."/>
            <person name="Pedersen O."/>
            <person name="Smith M.E."/>
            <person name="Kuyper T.W."/>
            <person name="Franco-Molano E.A."/>
            <person name="Baroni T.J."/>
            <person name="Aanen D.K."/>
        </authorList>
    </citation>
    <scope>NUCLEOTIDE SEQUENCE</scope>
    <source>
        <strain evidence="3">AP01</strain>
        <tissue evidence="3">Mycelium</tissue>
    </source>
</reference>
<feature type="domain" description="Calcineurin-like phosphoesterase" evidence="2">
    <location>
        <begin position="68"/>
        <end position="187"/>
    </location>
</feature>
<protein>
    <recommendedName>
        <fullName evidence="2">Calcineurin-like phosphoesterase domain-containing protein</fullName>
    </recommendedName>
</protein>
<dbReference type="PANTHER" id="PTHR42850">
    <property type="entry name" value="METALLOPHOSPHOESTERASE"/>
    <property type="match status" value="1"/>
</dbReference>
<dbReference type="Gene3D" id="3.60.21.10">
    <property type="match status" value="1"/>
</dbReference>
<evidence type="ECO:0000313" key="3">
    <source>
        <dbReference type="EMBL" id="KAG5643020.1"/>
    </source>
</evidence>
<dbReference type="EMBL" id="JABCKV010000140">
    <property type="protein sequence ID" value="KAG5643020.1"/>
    <property type="molecule type" value="Genomic_DNA"/>
</dbReference>
<organism evidence="3 4">
    <name type="scientific">Asterophora parasitica</name>
    <dbReference type="NCBI Taxonomy" id="117018"/>
    <lineage>
        <taxon>Eukaryota</taxon>
        <taxon>Fungi</taxon>
        <taxon>Dikarya</taxon>
        <taxon>Basidiomycota</taxon>
        <taxon>Agaricomycotina</taxon>
        <taxon>Agaricomycetes</taxon>
        <taxon>Agaricomycetidae</taxon>
        <taxon>Agaricales</taxon>
        <taxon>Tricholomatineae</taxon>
        <taxon>Lyophyllaceae</taxon>
        <taxon>Asterophora</taxon>
    </lineage>
</organism>
<gene>
    <name evidence="3" type="ORF">DXG03_001758</name>
</gene>
<feature type="region of interest" description="Disordered" evidence="1">
    <location>
        <begin position="419"/>
        <end position="481"/>
    </location>
</feature>
<dbReference type="GO" id="GO:0016791">
    <property type="term" value="F:phosphatase activity"/>
    <property type="evidence" value="ECO:0007669"/>
    <property type="project" value="TreeGrafter"/>
</dbReference>
<feature type="region of interest" description="Disordered" evidence="1">
    <location>
        <begin position="251"/>
        <end position="274"/>
    </location>
</feature>
<dbReference type="GO" id="GO:0000298">
    <property type="term" value="F:endopolyphosphatase activity"/>
    <property type="evidence" value="ECO:0007669"/>
    <property type="project" value="TreeGrafter"/>
</dbReference>
<dbReference type="GO" id="GO:0006798">
    <property type="term" value="P:polyphosphate catabolic process"/>
    <property type="evidence" value="ECO:0007669"/>
    <property type="project" value="TreeGrafter"/>
</dbReference>
<evidence type="ECO:0000313" key="4">
    <source>
        <dbReference type="Proteomes" id="UP000775547"/>
    </source>
</evidence>
<dbReference type="InterPro" id="IPR050126">
    <property type="entry name" value="Ap4A_hydrolase"/>
</dbReference>
<proteinExistence type="predicted"/>
<dbReference type="Pfam" id="PF00149">
    <property type="entry name" value="Metallophos"/>
    <property type="match status" value="1"/>
</dbReference>
<feature type="compositionally biased region" description="Acidic residues" evidence="1">
    <location>
        <begin position="437"/>
        <end position="450"/>
    </location>
</feature>
<evidence type="ECO:0000256" key="1">
    <source>
        <dbReference type="SAM" id="MobiDB-lite"/>
    </source>
</evidence>
<dbReference type="Proteomes" id="UP000775547">
    <property type="component" value="Unassembled WGS sequence"/>
</dbReference>
<sequence>MLQSPVRQLCAFAVVALFFVFFFSTGLSYHFDGEARILSGGIPCQFLQYVVLKTISPVEFPLDDPTRRTIIVGDIHGSYIYFRALLDKLSYNPSSDVLIHVGDILTKGSHNGSMDTLDFMTTHNITGVRGNHDQKVIEWRAWLAWIGTQQGGTRWLAQTQARWETATDEAENDLDPEEWLKDEINKRKEHRRWWKKIPAGWKLFGDHFLVAQDMSEEQAAYLRALPLALHIPSAHAFIVHAGMLPSDPKYKPTHPRQPLARVPKLPRGKGKAANENEKTQVLRTLQELAVLAEVPQNTVPYNLLNLRSIVDTKVTKDNFGKPWSKAWKHDMLRCAGFDKDLLMPPTSVKPVQELLPCYPATVVYGHAASRGLDIKRWSIGLDSGCVYDRRLTALVLGSKGAEVDEDEGDDVDTMRRFVVQRDGEEKDEDHAEKDQEEHTDDYDDGDESKDEEASNKKNKNKTGSVRFGDAHQGRIVSVSCS</sequence>
<keyword evidence="4" id="KW-1185">Reference proteome</keyword>
<evidence type="ECO:0000259" key="2">
    <source>
        <dbReference type="Pfam" id="PF00149"/>
    </source>
</evidence>
<comment type="caution">
    <text evidence="3">The sequence shown here is derived from an EMBL/GenBank/DDBJ whole genome shotgun (WGS) entry which is preliminary data.</text>
</comment>
<dbReference type="InterPro" id="IPR004843">
    <property type="entry name" value="Calcineurin-like_PHP"/>
</dbReference>
<dbReference type="AlphaFoldDB" id="A0A9P7KBL3"/>
<dbReference type="GO" id="GO:0005737">
    <property type="term" value="C:cytoplasm"/>
    <property type="evidence" value="ECO:0007669"/>
    <property type="project" value="TreeGrafter"/>
</dbReference>
<accession>A0A9P7KBL3</accession>
<dbReference type="PANTHER" id="PTHR42850:SF4">
    <property type="entry name" value="ZINC-DEPENDENT ENDOPOLYPHOSPHATASE"/>
    <property type="match status" value="1"/>
</dbReference>
<reference evidence="3" key="1">
    <citation type="submission" date="2020-07" db="EMBL/GenBank/DDBJ databases">
        <authorList>
            <person name="Nieuwenhuis M."/>
            <person name="Van De Peppel L.J.J."/>
        </authorList>
    </citation>
    <scope>NUCLEOTIDE SEQUENCE</scope>
    <source>
        <strain evidence="3">AP01</strain>
        <tissue evidence="3">Mycelium</tissue>
    </source>
</reference>
<dbReference type="OrthoDB" id="10267127at2759"/>
<dbReference type="InterPro" id="IPR029052">
    <property type="entry name" value="Metallo-depent_PP-like"/>
</dbReference>
<dbReference type="SUPFAM" id="SSF56300">
    <property type="entry name" value="Metallo-dependent phosphatases"/>
    <property type="match status" value="1"/>
</dbReference>